<sequence length="420" mass="45945">MRIDLIAPPYSGHLHPVLAMACELARAHEVRVLSTPSAMAQVARAGLVGVPLLDADAERTLDAISDPRHAVRNHPLRMHRQLRAALDVMARFADALRALYARPDTRPDLVIADFTVPAAGAVARALGIRWWTSLPSPCVLEASDGPPAYMGGLSPGTHAGTRLRHALARIATRVFKRCVHRVHRTRMAALGLPRLYRRDGSEAVYSPGQILALGVEALEFPRTWPPALRFIGPRLPALGEDTPWLTPRAAPRFVAGRRHVLVTLGTHLRWAKDAFDARLRALAVAMPDIEFHFTDGDAAAAHHAHLGNHQRLAYVDYARWVHRYDLVVHHGGAGILYQCLAAARPAIVCPQDYDQFDHAARLQHARAALWLRDPAGLEPAVRRAFAEPALFAGLPALQAAVRATVATHPLVTLVADDTSR</sequence>
<proteinExistence type="predicted"/>
<organism evidence="2 3">
    <name type="scientific">Luteimonas terrae</name>
    <dbReference type="NCBI Taxonomy" id="1530191"/>
    <lineage>
        <taxon>Bacteria</taxon>
        <taxon>Pseudomonadati</taxon>
        <taxon>Pseudomonadota</taxon>
        <taxon>Gammaproteobacteria</taxon>
        <taxon>Lysobacterales</taxon>
        <taxon>Lysobacteraceae</taxon>
        <taxon>Luteimonas</taxon>
    </lineage>
</organism>
<dbReference type="CDD" id="cd03784">
    <property type="entry name" value="GT1_Gtf-like"/>
    <property type="match status" value="1"/>
</dbReference>
<protein>
    <submittedName>
        <fullName evidence="2">Glycosyl transferase</fullName>
    </submittedName>
</protein>
<evidence type="ECO:0000259" key="1">
    <source>
        <dbReference type="Pfam" id="PF04101"/>
    </source>
</evidence>
<dbReference type="PANTHER" id="PTHR48050">
    <property type="entry name" value="STEROL 3-BETA-GLUCOSYLTRANSFERASE"/>
    <property type="match status" value="1"/>
</dbReference>
<name>A0A4R5U8H1_9GAMM</name>
<gene>
    <name evidence="2" type="ORF">E2F49_10510</name>
</gene>
<dbReference type="Pfam" id="PF04101">
    <property type="entry name" value="Glyco_tran_28_C"/>
    <property type="match status" value="1"/>
</dbReference>
<dbReference type="GO" id="GO:0017000">
    <property type="term" value="P:antibiotic biosynthetic process"/>
    <property type="evidence" value="ECO:0007669"/>
    <property type="project" value="UniProtKB-ARBA"/>
</dbReference>
<reference evidence="2 3" key="1">
    <citation type="submission" date="2019-03" db="EMBL/GenBank/DDBJ databases">
        <title>Luteimonas zhaokaii sp.nov., isolated from the rectal contents of Plateau pika in Yushu, Qinghai Province, China.</title>
        <authorList>
            <person name="Zhang G."/>
        </authorList>
    </citation>
    <scope>NUCLEOTIDE SEQUENCE [LARGE SCALE GENOMIC DNA]</scope>
    <source>
        <strain evidence="2 3">THG-MD21</strain>
    </source>
</reference>
<comment type="caution">
    <text evidence="2">The sequence shown here is derived from an EMBL/GenBank/DDBJ whole genome shotgun (WGS) entry which is preliminary data.</text>
</comment>
<keyword evidence="2" id="KW-0808">Transferase</keyword>
<dbReference type="Proteomes" id="UP000295543">
    <property type="component" value="Unassembled WGS sequence"/>
</dbReference>
<dbReference type="Gene3D" id="3.40.50.2000">
    <property type="entry name" value="Glycogen Phosphorylase B"/>
    <property type="match status" value="2"/>
</dbReference>
<feature type="domain" description="Glycosyl transferase family 28 C-terminal" evidence="1">
    <location>
        <begin position="308"/>
        <end position="373"/>
    </location>
</feature>
<dbReference type="RefSeq" id="WP_133393839.1">
    <property type="nucleotide sequence ID" value="NZ_SMTG01000004.1"/>
</dbReference>
<dbReference type="AlphaFoldDB" id="A0A4R5U8H1"/>
<evidence type="ECO:0000313" key="3">
    <source>
        <dbReference type="Proteomes" id="UP000295543"/>
    </source>
</evidence>
<accession>A0A4R5U8H1</accession>
<dbReference type="InterPro" id="IPR050426">
    <property type="entry name" value="Glycosyltransferase_28"/>
</dbReference>
<evidence type="ECO:0000313" key="2">
    <source>
        <dbReference type="EMBL" id="TDK30770.1"/>
    </source>
</evidence>
<dbReference type="OrthoDB" id="6620093at2"/>
<dbReference type="InterPro" id="IPR007235">
    <property type="entry name" value="Glyco_trans_28_C"/>
</dbReference>
<dbReference type="GO" id="GO:0008194">
    <property type="term" value="F:UDP-glycosyltransferase activity"/>
    <property type="evidence" value="ECO:0007669"/>
    <property type="project" value="InterPro"/>
</dbReference>
<dbReference type="InterPro" id="IPR002213">
    <property type="entry name" value="UDP_glucos_trans"/>
</dbReference>
<dbReference type="PROSITE" id="PS51257">
    <property type="entry name" value="PROKAR_LIPOPROTEIN"/>
    <property type="match status" value="1"/>
</dbReference>
<keyword evidence="3" id="KW-1185">Reference proteome</keyword>
<dbReference type="PANTHER" id="PTHR48050:SF13">
    <property type="entry name" value="STEROL 3-BETA-GLUCOSYLTRANSFERASE UGT80A2"/>
    <property type="match status" value="1"/>
</dbReference>
<dbReference type="SUPFAM" id="SSF53756">
    <property type="entry name" value="UDP-Glycosyltransferase/glycogen phosphorylase"/>
    <property type="match status" value="1"/>
</dbReference>
<dbReference type="EMBL" id="SMTG01000004">
    <property type="protein sequence ID" value="TDK30770.1"/>
    <property type="molecule type" value="Genomic_DNA"/>
</dbReference>
<dbReference type="GO" id="GO:0016758">
    <property type="term" value="F:hexosyltransferase activity"/>
    <property type="evidence" value="ECO:0007669"/>
    <property type="project" value="InterPro"/>
</dbReference>